<dbReference type="EMBL" id="JAWQEG010001325">
    <property type="protein sequence ID" value="KAK3880392.1"/>
    <property type="molecule type" value="Genomic_DNA"/>
</dbReference>
<evidence type="ECO:0000313" key="3">
    <source>
        <dbReference type="Proteomes" id="UP001286313"/>
    </source>
</evidence>
<dbReference type="AlphaFoldDB" id="A0AAE1FTS2"/>
<evidence type="ECO:0000256" key="1">
    <source>
        <dbReference type="SAM" id="MobiDB-lite"/>
    </source>
</evidence>
<accession>A0AAE1FTS2</accession>
<feature type="region of interest" description="Disordered" evidence="1">
    <location>
        <begin position="1"/>
        <end position="35"/>
    </location>
</feature>
<keyword evidence="3" id="KW-1185">Reference proteome</keyword>
<feature type="non-terminal residue" evidence="2">
    <location>
        <position position="1"/>
    </location>
</feature>
<name>A0AAE1FTS2_PETCI</name>
<feature type="compositionally biased region" description="Polar residues" evidence="1">
    <location>
        <begin position="19"/>
        <end position="35"/>
    </location>
</feature>
<dbReference type="Proteomes" id="UP001286313">
    <property type="component" value="Unassembled WGS sequence"/>
</dbReference>
<proteinExistence type="predicted"/>
<organism evidence="2 3">
    <name type="scientific">Petrolisthes cinctipes</name>
    <name type="common">Flat porcelain crab</name>
    <dbReference type="NCBI Taxonomy" id="88211"/>
    <lineage>
        <taxon>Eukaryota</taxon>
        <taxon>Metazoa</taxon>
        <taxon>Ecdysozoa</taxon>
        <taxon>Arthropoda</taxon>
        <taxon>Crustacea</taxon>
        <taxon>Multicrustacea</taxon>
        <taxon>Malacostraca</taxon>
        <taxon>Eumalacostraca</taxon>
        <taxon>Eucarida</taxon>
        <taxon>Decapoda</taxon>
        <taxon>Pleocyemata</taxon>
        <taxon>Anomura</taxon>
        <taxon>Galatheoidea</taxon>
        <taxon>Porcellanidae</taxon>
        <taxon>Petrolisthes</taxon>
    </lineage>
</organism>
<sequence>QRQELQVRRSTKTREWYSKTGNSGPSAQNTRSTDLSSCPVWKNGACGGGVDRGDVPVASGSEPDRVLEPVSCPPLPHCSHVIIKFDYVFQVQPPFTNPHAGTRYDWARGDYAGIRNSLRNIDWDFELLSRDLTSLDSFLYYTLHDLISLFVPPMKSKCHTLPWLRKIPKNLTKLRTNIWKEYKELRRQHGRQSHQALQCLFNLNNLNARLKQTTMALQANYEGDLLKDKKTKPKLFHSYIRNKKVGRTGVGRLKIHGTLTDSPELISESFVEAFSGVFE</sequence>
<evidence type="ECO:0000313" key="2">
    <source>
        <dbReference type="EMBL" id="KAK3880392.1"/>
    </source>
</evidence>
<comment type="caution">
    <text evidence="2">The sequence shown here is derived from an EMBL/GenBank/DDBJ whole genome shotgun (WGS) entry which is preliminary data.</text>
</comment>
<feature type="compositionally biased region" description="Basic and acidic residues" evidence="1">
    <location>
        <begin position="1"/>
        <end position="17"/>
    </location>
</feature>
<protein>
    <submittedName>
        <fullName evidence="2">Uncharacterized protein</fullName>
    </submittedName>
</protein>
<reference evidence="2" key="1">
    <citation type="submission" date="2023-10" db="EMBL/GenBank/DDBJ databases">
        <title>Genome assemblies of two species of porcelain crab, Petrolisthes cinctipes and Petrolisthes manimaculis (Anomura: Porcellanidae).</title>
        <authorList>
            <person name="Angst P."/>
        </authorList>
    </citation>
    <scope>NUCLEOTIDE SEQUENCE</scope>
    <source>
        <strain evidence="2">PB745_01</strain>
        <tissue evidence="2">Gill</tissue>
    </source>
</reference>
<gene>
    <name evidence="2" type="ORF">Pcinc_015075</name>
</gene>